<dbReference type="InterPro" id="IPR049484">
    <property type="entry name" value="Rv0078-like_C"/>
</dbReference>
<reference evidence="7" key="1">
    <citation type="submission" date="2016-10" db="EMBL/GenBank/DDBJ databases">
        <authorList>
            <person name="Varghese N."/>
            <person name="Submissions S."/>
        </authorList>
    </citation>
    <scope>NUCLEOTIDE SEQUENCE [LARGE SCALE GENOMIC DNA]</scope>
    <source>
        <strain evidence="7">CGMCC 4.5579</strain>
    </source>
</reference>
<organism evidence="6 7">
    <name type="scientific">Amycolatopsis arida</name>
    <dbReference type="NCBI Taxonomy" id="587909"/>
    <lineage>
        <taxon>Bacteria</taxon>
        <taxon>Bacillati</taxon>
        <taxon>Actinomycetota</taxon>
        <taxon>Actinomycetes</taxon>
        <taxon>Pseudonocardiales</taxon>
        <taxon>Pseudonocardiaceae</taxon>
        <taxon>Amycolatopsis</taxon>
    </lineage>
</organism>
<evidence type="ECO:0000256" key="1">
    <source>
        <dbReference type="ARBA" id="ARBA00023015"/>
    </source>
</evidence>
<protein>
    <submittedName>
        <fullName evidence="6">DNA-binding transcriptional regulator, AcrR family</fullName>
    </submittedName>
</protein>
<dbReference type="InterPro" id="IPR023772">
    <property type="entry name" value="DNA-bd_HTH_TetR-type_CS"/>
</dbReference>
<evidence type="ECO:0000313" key="6">
    <source>
        <dbReference type="EMBL" id="SFQ18446.1"/>
    </source>
</evidence>
<dbReference type="RefSeq" id="WP_092530976.1">
    <property type="nucleotide sequence ID" value="NZ_FOWW01000005.1"/>
</dbReference>
<dbReference type="STRING" id="587909.SAMN05421810_10582"/>
<accession>A0A1I5WGB2</accession>
<proteinExistence type="predicted"/>
<evidence type="ECO:0000313" key="7">
    <source>
        <dbReference type="Proteomes" id="UP000198727"/>
    </source>
</evidence>
<feature type="DNA-binding region" description="H-T-H motif" evidence="4">
    <location>
        <begin position="36"/>
        <end position="55"/>
    </location>
</feature>
<feature type="domain" description="HTH tetR-type" evidence="5">
    <location>
        <begin position="13"/>
        <end position="73"/>
    </location>
</feature>
<keyword evidence="1" id="KW-0805">Transcription regulation</keyword>
<keyword evidence="3" id="KW-0804">Transcription</keyword>
<dbReference type="Proteomes" id="UP000198727">
    <property type="component" value="Unassembled WGS sequence"/>
</dbReference>
<dbReference type="PROSITE" id="PS01081">
    <property type="entry name" value="HTH_TETR_1"/>
    <property type="match status" value="1"/>
</dbReference>
<dbReference type="InterPro" id="IPR009057">
    <property type="entry name" value="Homeodomain-like_sf"/>
</dbReference>
<dbReference type="InterPro" id="IPR050109">
    <property type="entry name" value="HTH-type_TetR-like_transc_reg"/>
</dbReference>
<dbReference type="PANTHER" id="PTHR30055:SF234">
    <property type="entry name" value="HTH-TYPE TRANSCRIPTIONAL REGULATOR BETI"/>
    <property type="match status" value="1"/>
</dbReference>
<dbReference type="GO" id="GO:0003700">
    <property type="term" value="F:DNA-binding transcription factor activity"/>
    <property type="evidence" value="ECO:0007669"/>
    <property type="project" value="TreeGrafter"/>
</dbReference>
<dbReference type="PANTHER" id="PTHR30055">
    <property type="entry name" value="HTH-TYPE TRANSCRIPTIONAL REGULATOR RUTR"/>
    <property type="match status" value="1"/>
</dbReference>
<dbReference type="GO" id="GO:0000976">
    <property type="term" value="F:transcription cis-regulatory region binding"/>
    <property type="evidence" value="ECO:0007669"/>
    <property type="project" value="TreeGrafter"/>
</dbReference>
<dbReference type="PRINTS" id="PR00455">
    <property type="entry name" value="HTHTETR"/>
</dbReference>
<dbReference type="AlphaFoldDB" id="A0A1I5WGB2"/>
<dbReference type="OrthoDB" id="9805134at2"/>
<keyword evidence="7" id="KW-1185">Reference proteome</keyword>
<keyword evidence="2 4" id="KW-0238">DNA-binding</keyword>
<dbReference type="SUPFAM" id="SSF46689">
    <property type="entry name" value="Homeodomain-like"/>
    <property type="match status" value="1"/>
</dbReference>
<name>A0A1I5WGB2_9PSEU</name>
<dbReference type="PROSITE" id="PS50977">
    <property type="entry name" value="HTH_TETR_2"/>
    <property type="match status" value="1"/>
</dbReference>
<evidence type="ECO:0000256" key="4">
    <source>
        <dbReference type="PROSITE-ProRule" id="PRU00335"/>
    </source>
</evidence>
<evidence type="ECO:0000256" key="2">
    <source>
        <dbReference type="ARBA" id="ARBA00023125"/>
    </source>
</evidence>
<gene>
    <name evidence="6" type="ORF">SAMN05421810_10582</name>
</gene>
<dbReference type="InterPro" id="IPR001647">
    <property type="entry name" value="HTH_TetR"/>
</dbReference>
<dbReference type="EMBL" id="FOWW01000005">
    <property type="protein sequence ID" value="SFQ18446.1"/>
    <property type="molecule type" value="Genomic_DNA"/>
</dbReference>
<dbReference type="Pfam" id="PF00440">
    <property type="entry name" value="TetR_N"/>
    <property type="match status" value="1"/>
</dbReference>
<evidence type="ECO:0000256" key="3">
    <source>
        <dbReference type="ARBA" id="ARBA00023163"/>
    </source>
</evidence>
<evidence type="ECO:0000259" key="5">
    <source>
        <dbReference type="PROSITE" id="PS50977"/>
    </source>
</evidence>
<sequence length="223" mass="24446">MAQAKSRREEYSEATRAALLDAATRLFYEQGFTGTTLEDVAAAARVTRGAVYHHFAGKQVLFEAVLERVELRVVQDVLDRATAGPDALRAALVGLEVFLDHCCDPVYGRLCWREGPLALGWHRWIELEERYAYGVTERLVRGLVESGYLRSVPLALTTRYAFALLGAAGTELAEASEEAKPRVRADSSMLIRRFLVGLLTPEAAERSAALLASTTPPVDHGAS</sequence>
<dbReference type="Gene3D" id="1.10.357.10">
    <property type="entry name" value="Tetracycline Repressor, domain 2"/>
    <property type="match status" value="1"/>
</dbReference>
<dbReference type="Pfam" id="PF21351">
    <property type="entry name" value="TetR_C_41"/>
    <property type="match status" value="1"/>
</dbReference>